<feature type="region of interest" description="Disordered" evidence="1">
    <location>
        <begin position="73"/>
        <end position="157"/>
    </location>
</feature>
<reference evidence="2" key="2">
    <citation type="submission" date="2014-03" db="EMBL/GenBank/DDBJ databases">
        <title>The whipworm genome and dual-species transcriptomics of an intimate host-pathogen interaction.</title>
        <authorList>
            <person name="Foth B.J."/>
            <person name="Tsai I.J."/>
            <person name="Reid A.J."/>
            <person name="Bancroft A.J."/>
            <person name="Nichol S."/>
            <person name="Tracey A."/>
            <person name="Holroyd N."/>
            <person name="Cotton J.A."/>
            <person name="Stanley E.J."/>
            <person name="Zarowiecki M."/>
            <person name="Liu J.Z."/>
            <person name="Huckvale T."/>
            <person name="Cooper P.J."/>
            <person name="Grencis R.K."/>
            <person name="Berriman M."/>
        </authorList>
    </citation>
    <scope>NUCLEOTIDE SEQUENCE [LARGE SCALE GENOMIC DNA]</scope>
</reference>
<dbReference type="EMBL" id="HG805963">
    <property type="protein sequence ID" value="CDW55550.1"/>
    <property type="molecule type" value="Genomic_DNA"/>
</dbReference>
<dbReference type="Proteomes" id="UP000030665">
    <property type="component" value="Unassembled WGS sequence"/>
</dbReference>
<sequence length="157" mass="17816">MGSMLQLSEDISWKKDGTKTYFEPDVSGAYDLGENLPEGRAGKFMPKLYINLDKWSRPRKRKVRRYMLTEDYEASLAQGSDQGPASDGEEVGALNAIGEAQTPDVPSENCSRKKSEQQKEDDEEQKEQKEEQQKEDDDDEKNEDEKAIKINESSGVF</sequence>
<accession>A0A077ZA08</accession>
<reference evidence="2" key="1">
    <citation type="submission" date="2014-01" db="EMBL/GenBank/DDBJ databases">
        <authorList>
            <person name="Aslett M."/>
        </authorList>
    </citation>
    <scope>NUCLEOTIDE SEQUENCE</scope>
</reference>
<dbReference type="AlphaFoldDB" id="A0A077ZA08"/>
<feature type="compositionally biased region" description="Acidic residues" evidence="1">
    <location>
        <begin position="133"/>
        <end position="142"/>
    </location>
</feature>
<organism evidence="2 3">
    <name type="scientific">Trichuris trichiura</name>
    <name type="common">Whipworm</name>
    <name type="synonym">Trichocephalus trichiurus</name>
    <dbReference type="NCBI Taxonomy" id="36087"/>
    <lineage>
        <taxon>Eukaryota</taxon>
        <taxon>Metazoa</taxon>
        <taxon>Ecdysozoa</taxon>
        <taxon>Nematoda</taxon>
        <taxon>Enoplea</taxon>
        <taxon>Dorylaimia</taxon>
        <taxon>Trichinellida</taxon>
        <taxon>Trichuridae</taxon>
        <taxon>Trichuris</taxon>
    </lineage>
</organism>
<gene>
    <name evidence="2" type="ORF">TTRE_0000382301</name>
</gene>
<evidence type="ECO:0000256" key="1">
    <source>
        <dbReference type="SAM" id="MobiDB-lite"/>
    </source>
</evidence>
<protein>
    <submittedName>
        <fullName evidence="2">Uncharacterized protein</fullName>
    </submittedName>
</protein>
<proteinExistence type="predicted"/>
<evidence type="ECO:0000313" key="3">
    <source>
        <dbReference type="Proteomes" id="UP000030665"/>
    </source>
</evidence>
<keyword evidence="3" id="KW-1185">Reference proteome</keyword>
<name>A0A077ZA08_TRITR</name>
<dbReference type="OrthoDB" id="10551271at2759"/>
<evidence type="ECO:0000313" key="2">
    <source>
        <dbReference type="EMBL" id="CDW55550.1"/>
    </source>
</evidence>